<keyword evidence="2" id="KW-1185">Reference proteome</keyword>
<name>A0A1M6TZG0_9BACT</name>
<dbReference type="PANTHER" id="PTHR39328">
    <property type="entry name" value="BLL2871 PROTEIN"/>
    <property type="match status" value="1"/>
</dbReference>
<protein>
    <submittedName>
        <fullName evidence="1">Uncharacterized conserved protein, Ntn-hydrolase superfamily</fullName>
    </submittedName>
</protein>
<dbReference type="SUPFAM" id="SSF56235">
    <property type="entry name" value="N-terminal nucleophile aminohydrolases (Ntn hydrolases)"/>
    <property type="match status" value="1"/>
</dbReference>
<evidence type="ECO:0000313" key="2">
    <source>
        <dbReference type="Proteomes" id="UP000185812"/>
    </source>
</evidence>
<dbReference type="Pfam" id="PF06267">
    <property type="entry name" value="DUF1028"/>
    <property type="match status" value="2"/>
</dbReference>
<accession>A0A1M6TZG0</accession>
<dbReference type="Gene3D" id="3.60.20.10">
    <property type="entry name" value="Glutamine Phosphoribosylpyrophosphate, subunit 1, domain 1"/>
    <property type="match status" value="1"/>
</dbReference>
<dbReference type="Proteomes" id="UP000185812">
    <property type="component" value="Unassembled WGS sequence"/>
</dbReference>
<keyword evidence="1" id="KW-0378">Hydrolase</keyword>
<dbReference type="RefSeq" id="WP_143149585.1">
    <property type="nucleotide sequence ID" value="NZ_FRAU01000004.1"/>
</dbReference>
<dbReference type="InterPro" id="IPR010430">
    <property type="entry name" value="DUF1028"/>
</dbReference>
<dbReference type="AlphaFoldDB" id="A0A1M6TZG0"/>
<proteinExistence type="predicted"/>
<dbReference type="STRING" id="633813.SAMN04488087_1600"/>
<organism evidence="1 2">
    <name type="scientific">Rhodothermus profundi</name>
    <dbReference type="NCBI Taxonomy" id="633813"/>
    <lineage>
        <taxon>Bacteria</taxon>
        <taxon>Pseudomonadati</taxon>
        <taxon>Rhodothermota</taxon>
        <taxon>Rhodothermia</taxon>
        <taxon>Rhodothermales</taxon>
        <taxon>Rhodothermaceae</taxon>
        <taxon>Rhodothermus</taxon>
    </lineage>
</organism>
<dbReference type="GO" id="GO:0016787">
    <property type="term" value="F:hydrolase activity"/>
    <property type="evidence" value="ECO:0007669"/>
    <property type="project" value="UniProtKB-KW"/>
</dbReference>
<sequence length="354" mass="38787">MMRVRNGLRLLGVLLAGLAMVFVPVHSAGDQTPLVATFSIVGYDPVTGELGVAVQSKFPNVRPIVPWARAGVGAVATQSYAELDYALKGLELMANGATAEEALRIVLREDEGRQLRQVGIVDARGNAASWTGTECFPWAGGRVGQRDGEAVAAMPGHVVTGYGYTAQGNILVSEATVVAMAQAFEQTPGPLAERLLAALKAGQEAGGDRRGQQSAALLVVRKGAGYDGLDNYIDISVYDHPRPIEELIRLYELNKLYFSLGRPEDLIPVTPEIARELQQIWKDRGFYDGPINGVVDTTFQRILIDFMGWENYDMRIPAVEAVDLTAGDTLKIDRVMLEHIRQVYRKGRWVPRRR</sequence>
<gene>
    <name evidence="1" type="ORF">SAMN04488087_1600</name>
</gene>
<dbReference type="InterPro" id="IPR029055">
    <property type="entry name" value="Ntn_hydrolases_N"/>
</dbReference>
<dbReference type="EMBL" id="FRAU01000004">
    <property type="protein sequence ID" value="SHK62336.1"/>
    <property type="molecule type" value="Genomic_DNA"/>
</dbReference>
<dbReference type="PANTHER" id="PTHR39328:SF1">
    <property type="entry name" value="BLL2871 PROTEIN"/>
    <property type="match status" value="1"/>
</dbReference>
<dbReference type="OrthoDB" id="9790012at2"/>
<reference evidence="2" key="1">
    <citation type="submission" date="2016-11" db="EMBL/GenBank/DDBJ databases">
        <authorList>
            <person name="Varghese N."/>
            <person name="Submissions S."/>
        </authorList>
    </citation>
    <scope>NUCLEOTIDE SEQUENCE [LARGE SCALE GENOMIC DNA]</scope>
    <source>
        <strain evidence="2">DSM 22212</strain>
    </source>
</reference>
<evidence type="ECO:0000313" key="1">
    <source>
        <dbReference type="EMBL" id="SHK62336.1"/>
    </source>
</evidence>